<gene>
    <name evidence="1" type="ORF">KSS96_06490</name>
</gene>
<organism evidence="1 2">
    <name type="scientific">Pseudomonas asgharzadehiana</name>
    <dbReference type="NCBI Taxonomy" id="2842349"/>
    <lineage>
        <taxon>Bacteria</taxon>
        <taxon>Pseudomonadati</taxon>
        <taxon>Pseudomonadota</taxon>
        <taxon>Gammaproteobacteria</taxon>
        <taxon>Pseudomonadales</taxon>
        <taxon>Pseudomonadaceae</taxon>
        <taxon>Pseudomonas</taxon>
    </lineage>
</organism>
<sequence>MNNSVYETFSLGWIEEQATPDLGGAVYIENRSLAEKHCLSEGGRSPNITNVREELCTKYSSATYHMSLTTKYSALLSSVDLTLGNHKKAQELLYHWEGNQHGRIASVFAVFFIERNYAAMNLEAINSLMLTTSVKRLTEWSMVAMLRASFSAKQSLPAWEVFYKQVKLQLKDNPRISRLLAGLDD</sequence>
<protein>
    <submittedName>
        <fullName evidence="1">Uncharacterized protein</fullName>
    </submittedName>
</protein>
<evidence type="ECO:0000313" key="2">
    <source>
        <dbReference type="Proteomes" id="UP000886848"/>
    </source>
</evidence>
<accession>A0ABX8P3W9</accession>
<dbReference type="EMBL" id="CP077079">
    <property type="protein sequence ID" value="QXH68579.1"/>
    <property type="molecule type" value="Genomic_DNA"/>
</dbReference>
<dbReference type="Proteomes" id="UP000886848">
    <property type="component" value="Chromosome"/>
</dbReference>
<dbReference type="RefSeq" id="WP_217855848.1">
    <property type="nucleotide sequence ID" value="NZ_CP077079.1"/>
</dbReference>
<keyword evidence="2" id="KW-1185">Reference proteome</keyword>
<proteinExistence type="predicted"/>
<reference evidence="1" key="1">
    <citation type="journal article" date="2021" name="Microorganisms">
        <title>The Ever-Expanding Pseudomonas Genus: Description of 43 New Species and Partition of the Pseudomonas putida Group.</title>
        <authorList>
            <person name="Girard L."/>
            <person name="Lood C."/>
            <person name="Hofte M."/>
            <person name="Vandamme P."/>
            <person name="Rokni-Zadeh H."/>
            <person name="van Noort V."/>
            <person name="Lavigne R."/>
            <person name="De Mot R."/>
        </authorList>
    </citation>
    <scope>NUCLEOTIDE SEQUENCE</scope>
    <source>
        <strain evidence="1">SWRI132</strain>
    </source>
</reference>
<name>A0ABX8P3W9_9PSED</name>
<evidence type="ECO:0000313" key="1">
    <source>
        <dbReference type="EMBL" id="QXH68579.1"/>
    </source>
</evidence>